<dbReference type="NCBIfam" id="TIGR00077">
    <property type="entry name" value="lspA"/>
    <property type="match status" value="1"/>
</dbReference>
<reference evidence="11 12" key="1">
    <citation type="submission" date="2018-08" db="EMBL/GenBank/DDBJ databases">
        <title>Acidipila sp. 4G-K13, an acidobacterium isolated from forest soil.</title>
        <authorList>
            <person name="Gao Z.-H."/>
            <person name="Qiu L.-H."/>
        </authorList>
    </citation>
    <scope>NUCLEOTIDE SEQUENCE [LARGE SCALE GENOMIC DNA]</scope>
    <source>
        <strain evidence="11 12">4G-K13</strain>
    </source>
</reference>
<keyword evidence="7 9" id="KW-1133">Transmembrane helix</keyword>
<feature type="transmembrane region" description="Helical" evidence="9">
    <location>
        <begin position="144"/>
        <end position="164"/>
    </location>
</feature>
<protein>
    <recommendedName>
        <fullName evidence="9">Lipoprotein signal peptidase</fullName>
        <ecNumber evidence="9">3.4.23.36</ecNumber>
    </recommendedName>
    <alternativeName>
        <fullName evidence="9">Prolipoprotein signal peptidase</fullName>
    </alternativeName>
    <alternativeName>
        <fullName evidence="9">Signal peptidase II</fullName>
        <shortName evidence="9">SPase II</shortName>
    </alternativeName>
</protein>
<organism evidence="11 12">
    <name type="scientific">Paracidobacterium acidisoli</name>
    <dbReference type="NCBI Taxonomy" id="2303751"/>
    <lineage>
        <taxon>Bacteria</taxon>
        <taxon>Pseudomonadati</taxon>
        <taxon>Acidobacteriota</taxon>
        <taxon>Terriglobia</taxon>
        <taxon>Terriglobales</taxon>
        <taxon>Acidobacteriaceae</taxon>
        <taxon>Paracidobacterium</taxon>
    </lineage>
</organism>
<comment type="caution">
    <text evidence="9">Lacks conserved residue(s) required for the propagation of feature annotation.</text>
</comment>
<dbReference type="EC" id="3.4.23.36" evidence="9"/>
<dbReference type="PANTHER" id="PTHR33695">
    <property type="entry name" value="LIPOPROTEIN SIGNAL PEPTIDASE"/>
    <property type="match status" value="1"/>
</dbReference>
<evidence type="ECO:0000313" key="12">
    <source>
        <dbReference type="Proteomes" id="UP000264702"/>
    </source>
</evidence>
<dbReference type="PRINTS" id="PR00781">
    <property type="entry name" value="LIPOSIGPTASE"/>
</dbReference>
<evidence type="ECO:0000256" key="3">
    <source>
        <dbReference type="ARBA" id="ARBA00022670"/>
    </source>
</evidence>
<comment type="subcellular location">
    <subcellularLocation>
        <location evidence="9">Cell membrane</location>
        <topology evidence="9">Multi-pass membrane protein</topology>
    </subcellularLocation>
</comment>
<evidence type="ECO:0000256" key="10">
    <source>
        <dbReference type="RuleBase" id="RU004181"/>
    </source>
</evidence>
<evidence type="ECO:0000313" key="11">
    <source>
        <dbReference type="EMBL" id="RFU15361.1"/>
    </source>
</evidence>
<dbReference type="GO" id="GO:0006508">
    <property type="term" value="P:proteolysis"/>
    <property type="evidence" value="ECO:0007669"/>
    <property type="project" value="UniProtKB-KW"/>
</dbReference>
<comment type="caution">
    <text evidence="11">The sequence shown here is derived from an EMBL/GenBank/DDBJ whole genome shotgun (WGS) entry which is preliminary data.</text>
</comment>
<dbReference type="PANTHER" id="PTHR33695:SF1">
    <property type="entry name" value="LIPOPROTEIN SIGNAL PEPTIDASE"/>
    <property type="match status" value="1"/>
</dbReference>
<keyword evidence="8 9" id="KW-0472">Membrane</keyword>
<dbReference type="RefSeq" id="WP_117302267.1">
    <property type="nucleotide sequence ID" value="NZ_QVQT02000006.1"/>
</dbReference>
<evidence type="ECO:0000256" key="7">
    <source>
        <dbReference type="ARBA" id="ARBA00022989"/>
    </source>
</evidence>
<dbReference type="UniPathway" id="UPA00665"/>
<comment type="pathway">
    <text evidence="9">Protein modification; lipoprotein biosynthesis (signal peptide cleavage).</text>
</comment>
<gene>
    <name evidence="9 11" type="primary">lspA</name>
    <name evidence="11" type="ORF">D0Y96_16955</name>
</gene>
<evidence type="ECO:0000256" key="9">
    <source>
        <dbReference type="HAMAP-Rule" id="MF_00161"/>
    </source>
</evidence>
<keyword evidence="2 9" id="KW-1003">Cell membrane</keyword>
<dbReference type="EMBL" id="QVQT01000006">
    <property type="protein sequence ID" value="RFU15361.1"/>
    <property type="molecule type" value="Genomic_DNA"/>
</dbReference>
<keyword evidence="3 9" id="KW-0645">Protease</keyword>
<feature type="active site" evidence="9">
    <location>
        <position position="126"/>
    </location>
</feature>
<sequence>MSGAGSNRRGWLLLLSALIVALDRWSKIWVGRHIEEGSAITVIPRYFRITHVENPGAAFSLFTETAHPERTHWLLTGFSIFAAVVVLVVLLRIGRRLSVASLALALILGGAIGNVWDRLRYLTVTDFLEVHLRWGAWSYHWPDFNVADSAIVTGGILLLLDALMPVKKKID</sequence>
<feature type="active site" evidence="9">
    <location>
        <position position="148"/>
    </location>
</feature>
<feature type="transmembrane region" description="Helical" evidence="9">
    <location>
        <begin position="97"/>
        <end position="116"/>
    </location>
</feature>
<feature type="transmembrane region" description="Helical" evidence="9">
    <location>
        <begin position="71"/>
        <end position="90"/>
    </location>
</feature>
<accession>A0A372IKQ7</accession>
<evidence type="ECO:0000256" key="4">
    <source>
        <dbReference type="ARBA" id="ARBA00022692"/>
    </source>
</evidence>
<keyword evidence="4 9" id="KW-0812">Transmembrane</keyword>
<dbReference type="InterPro" id="IPR001872">
    <property type="entry name" value="Peptidase_A8"/>
</dbReference>
<evidence type="ECO:0000256" key="2">
    <source>
        <dbReference type="ARBA" id="ARBA00022475"/>
    </source>
</evidence>
<comment type="function">
    <text evidence="9">This protein specifically catalyzes the removal of signal peptides from prolipoproteins.</text>
</comment>
<dbReference type="HAMAP" id="MF_00161">
    <property type="entry name" value="LspA"/>
    <property type="match status" value="1"/>
</dbReference>
<keyword evidence="6 9" id="KW-0378">Hydrolase</keyword>
<keyword evidence="12" id="KW-1185">Reference proteome</keyword>
<dbReference type="Proteomes" id="UP000264702">
    <property type="component" value="Unassembled WGS sequence"/>
</dbReference>
<comment type="similarity">
    <text evidence="1 9 10">Belongs to the peptidase A8 family.</text>
</comment>
<dbReference type="Pfam" id="PF01252">
    <property type="entry name" value="Peptidase_A8"/>
    <property type="match status" value="1"/>
</dbReference>
<dbReference type="GO" id="GO:0004190">
    <property type="term" value="F:aspartic-type endopeptidase activity"/>
    <property type="evidence" value="ECO:0007669"/>
    <property type="project" value="UniProtKB-UniRule"/>
</dbReference>
<dbReference type="OrthoDB" id="9810259at2"/>
<name>A0A372IKQ7_9BACT</name>
<evidence type="ECO:0000256" key="5">
    <source>
        <dbReference type="ARBA" id="ARBA00022750"/>
    </source>
</evidence>
<proteinExistence type="inferred from homology"/>
<comment type="catalytic activity">
    <reaction evidence="9">
        <text>Release of signal peptides from bacterial membrane prolipoproteins. Hydrolyzes -Xaa-Yaa-Zaa-|-(S,diacylglyceryl)Cys-, in which Xaa is hydrophobic (preferably Leu), and Yaa (Ala or Ser) and Zaa (Gly or Ala) have small, neutral side chains.</text>
        <dbReference type="EC" id="3.4.23.36"/>
    </reaction>
</comment>
<evidence type="ECO:0000256" key="1">
    <source>
        <dbReference type="ARBA" id="ARBA00006139"/>
    </source>
</evidence>
<dbReference type="AlphaFoldDB" id="A0A372IKQ7"/>
<evidence type="ECO:0000256" key="8">
    <source>
        <dbReference type="ARBA" id="ARBA00023136"/>
    </source>
</evidence>
<keyword evidence="5 9" id="KW-0064">Aspartyl protease</keyword>
<evidence type="ECO:0000256" key="6">
    <source>
        <dbReference type="ARBA" id="ARBA00022801"/>
    </source>
</evidence>
<dbReference type="GO" id="GO:0005886">
    <property type="term" value="C:plasma membrane"/>
    <property type="evidence" value="ECO:0007669"/>
    <property type="project" value="UniProtKB-SubCell"/>
</dbReference>